<sequence length="464" mass="48455">MNKNARQIWEYDSLAKFNQVGGAVGHGEGLLICGNKLYKSNGIQLISLFESHAISIGASGFFGMAQNLGVNGTMHLTCRAPGDYSHVQLIILGQNCSSISASAAPSAVFGSGASAGMQPKDAGGVAIAPTLFTFGTTDVNDLNNPGGGSATGAISNQSGGVGTYPAVAGAKQGFVATDWLPLQSLNRSDGGSNPLTMFRWQAPFDIPVGNRTPGWRNNGLTLADIDIVEPELRQTYAGASTVNVTTLNMASFAGTSGGTVPVPANNAHFAVAIPRYILKTAPHFSIGSVGDSTSVGYNGGFGQIYGPGRIARDILIGLGYSATFAELGLATDLSENFHYRAKYAIENKLFSHMLIQASSLNDGTTDDALARAHQRTRQLIADARNAGIAVVVIVPRRQSGSMFSTSNQFIAELRNAAVPTVSQSELLCNPGTNVTNPLYDSGDGTHFTADGYLMIGRAVADLLK</sequence>
<reference evidence="1 2" key="1">
    <citation type="submission" date="2020-09" db="EMBL/GenBank/DDBJ databases">
        <title>Methylomonas albis sp. nov. and Methylomonas fluvii sp. nov.: Two cold-adapted methanotrophs from the River Elbe and an amended description of Methylovulum psychrotolerans strain Eb1.</title>
        <authorList>
            <person name="Bussmann I.K."/>
            <person name="Klings K.-W."/>
            <person name="Warnstedt J."/>
            <person name="Hoppert M."/>
            <person name="Saborowski A."/>
            <person name="Horn F."/>
            <person name="Liebner S."/>
        </authorList>
    </citation>
    <scope>NUCLEOTIDE SEQUENCE [LARGE SCALE GENOMIC DNA]</scope>
    <source>
        <strain evidence="1 2">EbB</strain>
    </source>
</reference>
<keyword evidence="1" id="KW-0378">Hydrolase</keyword>
<evidence type="ECO:0000313" key="1">
    <source>
        <dbReference type="EMBL" id="MBD9362907.1"/>
    </source>
</evidence>
<accession>A0ABR9DIH6</accession>
<dbReference type="GO" id="GO:0016787">
    <property type="term" value="F:hydrolase activity"/>
    <property type="evidence" value="ECO:0007669"/>
    <property type="project" value="UniProtKB-KW"/>
</dbReference>
<dbReference type="InterPro" id="IPR036514">
    <property type="entry name" value="SGNH_hydro_sf"/>
</dbReference>
<protein>
    <submittedName>
        <fullName evidence="1">SGNH/GDSL hydrolase family protein</fullName>
    </submittedName>
</protein>
<proteinExistence type="predicted"/>
<dbReference type="SUPFAM" id="SSF52266">
    <property type="entry name" value="SGNH hydrolase"/>
    <property type="match status" value="1"/>
</dbReference>
<dbReference type="EMBL" id="JACXST010000003">
    <property type="protein sequence ID" value="MBD9362907.1"/>
    <property type="molecule type" value="Genomic_DNA"/>
</dbReference>
<dbReference type="Gene3D" id="3.40.50.1110">
    <property type="entry name" value="SGNH hydrolase"/>
    <property type="match status" value="1"/>
</dbReference>
<dbReference type="RefSeq" id="WP_192395637.1">
    <property type="nucleotide sequence ID" value="NZ_CAJHIU010000003.1"/>
</dbReference>
<name>A0ABR9DIH6_9GAMM</name>
<dbReference type="Proteomes" id="UP000641152">
    <property type="component" value="Unassembled WGS sequence"/>
</dbReference>
<keyword evidence="2" id="KW-1185">Reference proteome</keyword>
<organism evidence="1 2">
    <name type="scientific">Methylomonas fluvii</name>
    <dbReference type="NCBI Taxonomy" id="1854564"/>
    <lineage>
        <taxon>Bacteria</taxon>
        <taxon>Pseudomonadati</taxon>
        <taxon>Pseudomonadota</taxon>
        <taxon>Gammaproteobacteria</taxon>
        <taxon>Methylococcales</taxon>
        <taxon>Methylococcaceae</taxon>
        <taxon>Methylomonas</taxon>
    </lineage>
</organism>
<evidence type="ECO:0000313" key="2">
    <source>
        <dbReference type="Proteomes" id="UP000641152"/>
    </source>
</evidence>
<gene>
    <name evidence="1" type="ORF">EBB_20880</name>
</gene>
<comment type="caution">
    <text evidence="1">The sequence shown here is derived from an EMBL/GenBank/DDBJ whole genome shotgun (WGS) entry which is preliminary data.</text>
</comment>